<gene>
    <name evidence="8" type="ORF">E4U42_000763</name>
</gene>
<dbReference type="InterPro" id="IPR052337">
    <property type="entry name" value="SAT4-like"/>
</dbReference>
<dbReference type="EMBL" id="SRPY01000120">
    <property type="protein sequence ID" value="KAG5928370.1"/>
    <property type="molecule type" value="Genomic_DNA"/>
</dbReference>
<dbReference type="OrthoDB" id="4329349at2759"/>
<feature type="transmembrane region" description="Helical" evidence="6">
    <location>
        <begin position="105"/>
        <end position="128"/>
    </location>
</feature>
<evidence type="ECO:0000256" key="6">
    <source>
        <dbReference type="SAM" id="Phobius"/>
    </source>
</evidence>
<keyword evidence="2 6" id="KW-0812">Transmembrane</keyword>
<comment type="similarity">
    <text evidence="5">Belongs to the SAT4 family.</text>
</comment>
<dbReference type="PANTHER" id="PTHR33048:SF2">
    <property type="entry name" value="SRPK"/>
    <property type="match status" value="1"/>
</dbReference>
<evidence type="ECO:0000313" key="9">
    <source>
        <dbReference type="Proteomes" id="UP000811619"/>
    </source>
</evidence>
<accession>A0A8K0NKD7</accession>
<evidence type="ECO:0000256" key="3">
    <source>
        <dbReference type="ARBA" id="ARBA00022989"/>
    </source>
</evidence>
<dbReference type="AlphaFoldDB" id="A0A8K0NKD7"/>
<dbReference type="GO" id="GO:0016020">
    <property type="term" value="C:membrane"/>
    <property type="evidence" value="ECO:0007669"/>
    <property type="project" value="UniProtKB-SubCell"/>
</dbReference>
<evidence type="ECO:0000256" key="5">
    <source>
        <dbReference type="ARBA" id="ARBA00038359"/>
    </source>
</evidence>
<dbReference type="Proteomes" id="UP000811619">
    <property type="component" value="Unassembled WGS sequence"/>
</dbReference>
<feature type="transmembrane region" description="Helical" evidence="6">
    <location>
        <begin position="174"/>
        <end position="195"/>
    </location>
</feature>
<dbReference type="InterPro" id="IPR049326">
    <property type="entry name" value="Rhodopsin_dom_fungi"/>
</dbReference>
<keyword evidence="3 6" id="KW-1133">Transmembrane helix</keyword>
<keyword evidence="4 6" id="KW-0472">Membrane</keyword>
<dbReference type="PANTHER" id="PTHR33048">
    <property type="entry name" value="PTH11-LIKE INTEGRAL MEMBRANE PROTEIN (AFU_ORTHOLOGUE AFUA_5G11245)"/>
    <property type="match status" value="1"/>
</dbReference>
<evidence type="ECO:0000256" key="2">
    <source>
        <dbReference type="ARBA" id="ARBA00022692"/>
    </source>
</evidence>
<evidence type="ECO:0000256" key="4">
    <source>
        <dbReference type="ARBA" id="ARBA00023136"/>
    </source>
</evidence>
<evidence type="ECO:0000256" key="1">
    <source>
        <dbReference type="ARBA" id="ARBA00004141"/>
    </source>
</evidence>
<evidence type="ECO:0000259" key="7">
    <source>
        <dbReference type="Pfam" id="PF20684"/>
    </source>
</evidence>
<name>A0A8K0NKD7_9HYPO</name>
<feature type="transmembrane region" description="Helical" evidence="6">
    <location>
        <begin position="58"/>
        <end position="85"/>
    </location>
</feature>
<dbReference type="Pfam" id="PF20684">
    <property type="entry name" value="Fung_rhodopsin"/>
    <property type="match status" value="1"/>
</dbReference>
<sequence length="271" mass="30370">MRNKVAFALTAEKEALMIAGSKSLLAAWCIYVSLIWTLKACMLCLYSRLTLDLKQRKWVNTCAILCVITYVAGLLVTFTHCTPLHKKWQVYPYPGDMCALYVPDLYVITAANVSTDILIACIPLPLLWKVRMSWQKKMLCALWLCTGIFMIIAALLRCILSLGRINSRNFRTIWTIRETFIGIIAANMPILGPCISRAARRLSGKSITSSKCGGGRGDGLAPQAPATEGHRLSILERNAKQERIRRGMDWTTFDGASDEPIVKDEYAMRFV</sequence>
<comment type="subcellular location">
    <subcellularLocation>
        <location evidence="1">Membrane</location>
        <topology evidence="1">Multi-pass membrane protein</topology>
    </subcellularLocation>
</comment>
<protein>
    <recommendedName>
        <fullName evidence="7">Rhodopsin domain-containing protein</fullName>
    </recommendedName>
</protein>
<feature type="transmembrane region" description="Helical" evidence="6">
    <location>
        <begin position="140"/>
        <end position="162"/>
    </location>
</feature>
<feature type="transmembrane region" description="Helical" evidence="6">
    <location>
        <begin position="25"/>
        <end position="46"/>
    </location>
</feature>
<organism evidence="8 9">
    <name type="scientific">Claviceps africana</name>
    <dbReference type="NCBI Taxonomy" id="83212"/>
    <lineage>
        <taxon>Eukaryota</taxon>
        <taxon>Fungi</taxon>
        <taxon>Dikarya</taxon>
        <taxon>Ascomycota</taxon>
        <taxon>Pezizomycotina</taxon>
        <taxon>Sordariomycetes</taxon>
        <taxon>Hypocreomycetidae</taxon>
        <taxon>Hypocreales</taxon>
        <taxon>Clavicipitaceae</taxon>
        <taxon>Claviceps</taxon>
    </lineage>
</organism>
<evidence type="ECO:0000313" key="8">
    <source>
        <dbReference type="EMBL" id="KAG5928370.1"/>
    </source>
</evidence>
<proteinExistence type="inferred from homology"/>
<reference evidence="8" key="1">
    <citation type="journal article" date="2020" name="bioRxiv">
        <title>Whole genome comparisons of ergot fungi reveals the divergence and evolution of species within the genus Claviceps are the result of varying mechanisms driving genome evolution and host range expansion.</title>
        <authorList>
            <person name="Wyka S.A."/>
            <person name="Mondo S.J."/>
            <person name="Liu M."/>
            <person name="Dettman J."/>
            <person name="Nalam V."/>
            <person name="Broders K.D."/>
        </authorList>
    </citation>
    <scope>NUCLEOTIDE SEQUENCE</scope>
    <source>
        <strain evidence="8">CCC 489</strain>
    </source>
</reference>
<keyword evidence="9" id="KW-1185">Reference proteome</keyword>
<feature type="domain" description="Rhodopsin" evidence="7">
    <location>
        <begin position="18"/>
        <end position="197"/>
    </location>
</feature>
<comment type="caution">
    <text evidence="8">The sequence shown here is derived from an EMBL/GenBank/DDBJ whole genome shotgun (WGS) entry which is preliminary data.</text>
</comment>